<keyword evidence="5" id="KW-0472">Membrane</keyword>
<name>A0A316GLN0_9RHOB</name>
<gene>
    <name evidence="7" type="ORF">C7455_103339</name>
</gene>
<dbReference type="AlphaFoldDB" id="A0A316GLN0"/>
<dbReference type="GO" id="GO:0016746">
    <property type="term" value="F:acyltransferase activity"/>
    <property type="evidence" value="ECO:0007669"/>
    <property type="project" value="UniProtKB-KW"/>
</dbReference>
<keyword evidence="2" id="KW-1003">Cell membrane</keyword>
<dbReference type="Proteomes" id="UP000245708">
    <property type="component" value="Unassembled WGS sequence"/>
</dbReference>
<dbReference type="Pfam" id="PF03279">
    <property type="entry name" value="Lip_A_acyltrans"/>
    <property type="match status" value="1"/>
</dbReference>
<reference evidence="7 8" key="1">
    <citation type="submission" date="2018-05" db="EMBL/GenBank/DDBJ databases">
        <title>Genomic Encyclopedia of Type Strains, Phase IV (KMG-IV): sequencing the most valuable type-strain genomes for metagenomic binning, comparative biology and taxonomic classification.</title>
        <authorList>
            <person name="Goeker M."/>
        </authorList>
    </citation>
    <scope>NUCLEOTIDE SEQUENCE [LARGE SCALE GENOMIC DNA]</scope>
    <source>
        <strain evidence="7 8">DSM 16097</strain>
    </source>
</reference>
<evidence type="ECO:0000256" key="6">
    <source>
        <dbReference type="ARBA" id="ARBA00023315"/>
    </source>
</evidence>
<dbReference type="InterPro" id="IPR004960">
    <property type="entry name" value="LipA_acyltrans"/>
</dbReference>
<keyword evidence="8" id="KW-1185">Reference proteome</keyword>
<dbReference type="EMBL" id="QGGW01000003">
    <property type="protein sequence ID" value="PWK61138.1"/>
    <property type="molecule type" value="Genomic_DNA"/>
</dbReference>
<proteinExistence type="predicted"/>
<keyword evidence="3" id="KW-0997">Cell inner membrane</keyword>
<evidence type="ECO:0000256" key="2">
    <source>
        <dbReference type="ARBA" id="ARBA00022475"/>
    </source>
</evidence>
<evidence type="ECO:0000256" key="3">
    <source>
        <dbReference type="ARBA" id="ARBA00022519"/>
    </source>
</evidence>
<comment type="caution">
    <text evidence="7">The sequence shown here is derived from an EMBL/GenBank/DDBJ whole genome shotgun (WGS) entry which is preliminary data.</text>
</comment>
<sequence length="311" mass="34478">MTHDVPEIERMSAHLAQVHGLAPAWVREFWSWPYRDVIDFVHRLASSAEERQSHGFPKEYLTSLPGVELSDRTSPNDLIVQKIMRERLLVLRMLFEFCSSHPERISEAIEIKGLEHLEAAAVSGNPVILATTHVGIGQIGPHILAQFGFPITVLGGGLPTRLLGLPGHEKLQLLRPKDQGPLVVAKGMEALKAGRFLVMAADGRQGRAGDARRFLGKIRIFKSGLNYCATRAQARVIPWQATVNSVGSPTLEVFPEIAPMDAGCSDDERAEAITMKYRDLLEWTWINHFGNVSDGDVQEYLALPDAPPQVR</sequence>
<dbReference type="OrthoDB" id="8554634at2"/>
<organism evidence="7 8">
    <name type="scientific">Roseicyclus mahoneyensis</name>
    <dbReference type="NCBI Taxonomy" id="164332"/>
    <lineage>
        <taxon>Bacteria</taxon>
        <taxon>Pseudomonadati</taxon>
        <taxon>Pseudomonadota</taxon>
        <taxon>Alphaproteobacteria</taxon>
        <taxon>Rhodobacterales</taxon>
        <taxon>Roseobacteraceae</taxon>
        <taxon>Roseicyclus</taxon>
    </lineage>
</organism>
<evidence type="ECO:0000256" key="1">
    <source>
        <dbReference type="ARBA" id="ARBA00004533"/>
    </source>
</evidence>
<keyword evidence="4 7" id="KW-0808">Transferase</keyword>
<dbReference type="GO" id="GO:0009247">
    <property type="term" value="P:glycolipid biosynthetic process"/>
    <property type="evidence" value="ECO:0007669"/>
    <property type="project" value="UniProtKB-ARBA"/>
</dbReference>
<accession>A0A316GLN0</accession>
<comment type="subcellular location">
    <subcellularLocation>
        <location evidence="1">Cell inner membrane</location>
    </subcellularLocation>
</comment>
<evidence type="ECO:0000256" key="4">
    <source>
        <dbReference type="ARBA" id="ARBA00022679"/>
    </source>
</evidence>
<evidence type="ECO:0000256" key="5">
    <source>
        <dbReference type="ARBA" id="ARBA00023136"/>
    </source>
</evidence>
<protein>
    <submittedName>
        <fullName evidence="7">Lauroyl/myristoyl acyltransferase</fullName>
    </submittedName>
</protein>
<evidence type="ECO:0000313" key="7">
    <source>
        <dbReference type="EMBL" id="PWK61138.1"/>
    </source>
</evidence>
<evidence type="ECO:0000313" key="8">
    <source>
        <dbReference type="Proteomes" id="UP000245708"/>
    </source>
</evidence>
<dbReference type="RefSeq" id="WP_109667376.1">
    <property type="nucleotide sequence ID" value="NZ_QGGW01000003.1"/>
</dbReference>
<keyword evidence="6 7" id="KW-0012">Acyltransferase</keyword>
<dbReference type="GO" id="GO:0005886">
    <property type="term" value="C:plasma membrane"/>
    <property type="evidence" value="ECO:0007669"/>
    <property type="project" value="UniProtKB-SubCell"/>
</dbReference>